<organism evidence="1 2">
    <name type="scientific">Pseudonocardia bannensis</name>
    <dbReference type="NCBI Taxonomy" id="630973"/>
    <lineage>
        <taxon>Bacteria</taxon>
        <taxon>Bacillati</taxon>
        <taxon>Actinomycetota</taxon>
        <taxon>Actinomycetes</taxon>
        <taxon>Pseudonocardiales</taxon>
        <taxon>Pseudonocardiaceae</taxon>
        <taxon>Pseudonocardia</taxon>
    </lineage>
</organism>
<dbReference type="RefSeq" id="WP_169416256.1">
    <property type="nucleotide sequence ID" value="NZ_JAAXKZ010000226.1"/>
</dbReference>
<gene>
    <name evidence="1" type="ORF">HF519_29595</name>
</gene>
<dbReference type="Proteomes" id="UP000586918">
    <property type="component" value="Unassembled WGS sequence"/>
</dbReference>
<keyword evidence="2" id="KW-1185">Reference proteome</keyword>
<evidence type="ECO:0000313" key="2">
    <source>
        <dbReference type="Proteomes" id="UP000586918"/>
    </source>
</evidence>
<dbReference type="AlphaFoldDB" id="A0A848DRW9"/>
<dbReference type="EMBL" id="JAAXKZ010000226">
    <property type="protein sequence ID" value="NMH95617.1"/>
    <property type="molecule type" value="Genomic_DNA"/>
</dbReference>
<accession>A0A848DRW9</accession>
<proteinExistence type="predicted"/>
<comment type="caution">
    <text evidence="1">The sequence shown here is derived from an EMBL/GenBank/DDBJ whole genome shotgun (WGS) entry which is preliminary data.</text>
</comment>
<sequence>MVAATPVGALDALLRTAARKLVGRRFTVPGTGGDLVLRLESLQVRPDPIGLGLGQFDDVRVVATDLEWCGTACRRLVVVWRNVHVRPLPVPAVVCAPVTVELSLLPEVVRERIAAVRAAVLLEVGPDGEARLRWSRLPTWGALVVAPEVAGPTLHLQPGALWLGRRRFTLPRWLPPVRLKLPPFPRGLQLRRVEVGPAEIVLHLVADEWREPVPVHRVIALLAQLGPFD</sequence>
<evidence type="ECO:0008006" key="3">
    <source>
        <dbReference type="Google" id="ProtNLM"/>
    </source>
</evidence>
<name>A0A848DRW9_9PSEU</name>
<protein>
    <recommendedName>
        <fullName evidence="3">DUF2993 domain-containing protein</fullName>
    </recommendedName>
</protein>
<reference evidence="1 2" key="1">
    <citation type="submission" date="2020-04" db="EMBL/GenBank/DDBJ databases">
        <authorList>
            <person name="Klaysubun C."/>
            <person name="Duangmal K."/>
            <person name="Lipun K."/>
        </authorList>
    </citation>
    <scope>NUCLEOTIDE SEQUENCE [LARGE SCALE GENOMIC DNA]</scope>
    <source>
        <strain evidence="1 2">DSM 45300</strain>
    </source>
</reference>
<evidence type="ECO:0000313" key="1">
    <source>
        <dbReference type="EMBL" id="NMH95617.1"/>
    </source>
</evidence>